<dbReference type="Proteomes" id="UP001597369">
    <property type="component" value="Unassembled WGS sequence"/>
</dbReference>
<dbReference type="GO" id="GO:0016757">
    <property type="term" value="F:glycosyltransferase activity"/>
    <property type="evidence" value="ECO:0007669"/>
    <property type="project" value="UniProtKB-KW"/>
</dbReference>
<dbReference type="PANTHER" id="PTHR22916:SF64">
    <property type="entry name" value="TRANSFERASE, PUTATIVE-RELATED"/>
    <property type="match status" value="1"/>
</dbReference>
<evidence type="ECO:0000313" key="3">
    <source>
        <dbReference type="Proteomes" id="UP001597369"/>
    </source>
</evidence>
<dbReference type="InterPro" id="IPR029044">
    <property type="entry name" value="Nucleotide-diphossugar_trans"/>
</dbReference>
<comment type="caution">
    <text evidence="2">The sequence shown here is derived from an EMBL/GenBank/DDBJ whole genome shotgun (WGS) entry which is preliminary data.</text>
</comment>
<dbReference type="PANTHER" id="PTHR22916">
    <property type="entry name" value="GLYCOSYLTRANSFERASE"/>
    <property type="match status" value="1"/>
</dbReference>
<dbReference type="Pfam" id="PF00535">
    <property type="entry name" value="Glycos_transf_2"/>
    <property type="match status" value="1"/>
</dbReference>
<dbReference type="CDD" id="cd00761">
    <property type="entry name" value="Glyco_tranf_GTA_type"/>
    <property type="match status" value="1"/>
</dbReference>
<proteinExistence type="predicted"/>
<keyword evidence="2" id="KW-0328">Glycosyltransferase</keyword>
<evidence type="ECO:0000313" key="2">
    <source>
        <dbReference type="EMBL" id="MFD2066846.1"/>
    </source>
</evidence>
<name>A0ABW4WXD6_9BACT</name>
<organism evidence="2 3">
    <name type="scientific">Pontibacter silvestris</name>
    <dbReference type="NCBI Taxonomy" id="2305183"/>
    <lineage>
        <taxon>Bacteria</taxon>
        <taxon>Pseudomonadati</taxon>
        <taxon>Bacteroidota</taxon>
        <taxon>Cytophagia</taxon>
        <taxon>Cytophagales</taxon>
        <taxon>Hymenobacteraceae</taxon>
        <taxon>Pontibacter</taxon>
    </lineage>
</organism>
<reference evidence="3" key="1">
    <citation type="journal article" date="2019" name="Int. J. Syst. Evol. Microbiol.">
        <title>The Global Catalogue of Microorganisms (GCM) 10K type strain sequencing project: providing services to taxonomists for standard genome sequencing and annotation.</title>
        <authorList>
            <consortium name="The Broad Institute Genomics Platform"/>
            <consortium name="The Broad Institute Genome Sequencing Center for Infectious Disease"/>
            <person name="Wu L."/>
            <person name="Ma J."/>
        </authorList>
    </citation>
    <scope>NUCLEOTIDE SEQUENCE [LARGE SCALE GENOMIC DNA]</scope>
    <source>
        <strain evidence="3">JCM 16545</strain>
    </source>
</reference>
<keyword evidence="3" id="KW-1185">Reference proteome</keyword>
<dbReference type="RefSeq" id="WP_229961503.1">
    <property type="nucleotide sequence ID" value="NZ_JAJJWI010000013.1"/>
</dbReference>
<dbReference type="EC" id="2.4.-.-" evidence="2"/>
<dbReference type="EMBL" id="JBHUHV010000024">
    <property type="protein sequence ID" value="MFD2066846.1"/>
    <property type="molecule type" value="Genomic_DNA"/>
</dbReference>
<dbReference type="SUPFAM" id="SSF53448">
    <property type="entry name" value="Nucleotide-diphospho-sugar transferases"/>
    <property type="match status" value="1"/>
</dbReference>
<accession>A0ABW4WXD6</accession>
<protein>
    <submittedName>
        <fullName evidence="2">Glycosyltransferase</fullName>
        <ecNumber evidence="2">2.4.-.-</ecNumber>
    </submittedName>
</protein>
<gene>
    <name evidence="2" type="ORF">ACFSKU_08115</name>
</gene>
<keyword evidence="2" id="KW-0808">Transferase</keyword>
<feature type="domain" description="Glycosyltransferase 2-like" evidence="1">
    <location>
        <begin position="10"/>
        <end position="132"/>
    </location>
</feature>
<dbReference type="InterPro" id="IPR001173">
    <property type="entry name" value="Glyco_trans_2-like"/>
</dbReference>
<evidence type="ECO:0000259" key="1">
    <source>
        <dbReference type="Pfam" id="PF00535"/>
    </source>
</evidence>
<dbReference type="Gene3D" id="3.90.550.10">
    <property type="entry name" value="Spore Coat Polysaccharide Biosynthesis Protein SpsA, Chain A"/>
    <property type="match status" value="1"/>
</dbReference>
<sequence length="340" mass="38868">MNSTTIEGFSIILCTYNGEKRLQPTLKHLSNLKYPPNVSLELILVNNASTDNTITTASEIWIRLGNPFPLRIITEKNQGKGYAIEAGYDNAAFPFIITVDDDNWLDESYILYILEILNSHPNVGLIGGYNIPVFEGEQPIWFNKLPHVAFAVGNQAEREGLLPTTKQNYLWGAGLVVKTSYWKDIRDKGFSFITSKNKGKAVGEDSELCIIFQNLGIPFYYSDKLVLKHYMPETRMSKNILNNMFQGFGKTDTYFELYRFINYEVKAKRKLGLISMYTSMVKDKTKQAISAKREFKSTSSLMAELNYIRRKSDLKELLMLAPRFRDVVHAIQHNLLITLS</sequence>